<dbReference type="SUPFAM" id="SSF63411">
    <property type="entry name" value="LuxS/MPP-like metallohydrolase"/>
    <property type="match status" value="1"/>
</dbReference>
<dbReference type="Proteomes" id="UP000029223">
    <property type="component" value="Unassembled WGS sequence"/>
</dbReference>
<dbReference type="EMBL" id="BBMS01000016">
    <property type="protein sequence ID" value="GAL26249.1"/>
    <property type="molecule type" value="Genomic_DNA"/>
</dbReference>
<name>A0ABQ0JBV1_9VIBR</name>
<accession>A0ABQ0JBV1</accession>
<gene>
    <name evidence="1" type="ORF">JCM19239_921</name>
</gene>
<reference evidence="2" key="2">
    <citation type="submission" date="2014-09" db="EMBL/GenBank/DDBJ databases">
        <authorList>
            <consortium name="NBRP consortium"/>
            <person name="Sawabe T."/>
            <person name="Meirelles P."/>
            <person name="Nakanishi M."/>
            <person name="Sayaka M."/>
            <person name="Hattori M."/>
            <person name="Ohkuma M."/>
        </authorList>
    </citation>
    <scope>NUCLEOTIDE SEQUENCE [LARGE SCALE GENOMIC DNA]</scope>
    <source>
        <strain evidence="2">JCM 19239</strain>
    </source>
</reference>
<organism evidence="1 2">
    <name type="scientific">Vibrio variabilis</name>
    <dbReference type="NCBI Taxonomy" id="990271"/>
    <lineage>
        <taxon>Bacteria</taxon>
        <taxon>Pseudomonadati</taxon>
        <taxon>Pseudomonadota</taxon>
        <taxon>Gammaproteobacteria</taxon>
        <taxon>Vibrionales</taxon>
        <taxon>Vibrionaceae</taxon>
        <taxon>Vibrio</taxon>
    </lineage>
</organism>
<dbReference type="Gene3D" id="3.30.830.10">
    <property type="entry name" value="Metalloenzyme, LuxS/M16 peptidase-like"/>
    <property type="match status" value="1"/>
</dbReference>
<evidence type="ECO:0000313" key="2">
    <source>
        <dbReference type="Proteomes" id="UP000029223"/>
    </source>
</evidence>
<comment type="caution">
    <text evidence="1">The sequence shown here is derived from an EMBL/GenBank/DDBJ whole genome shotgun (WGS) entry which is preliminary data.</text>
</comment>
<proteinExistence type="predicted"/>
<protein>
    <submittedName>
        <fullName evidence="1">Predicted Zn-dependent peptidase</fullName>
    </submittedName>
</protein>
<reference evidence="2" key="1">
    <citation type="submission" date="2014-09" db="EMBL/GenBank/DDBJ databases">
        <title>Vibrio variabilis JCM 19239. (C206) whole genome shotgun sequence.</title>
        <authorList>
            <person name="Sawabe T."/>
            <person name="Meirelles P."/>
            <person name="Nakanishi M."/>
            <person name="Sayaka M."/>
            <person name="Hattori M."/>
            <person name="Ohkuma M."/>
        </authorList>
    </citation>
    <scope>NUCLEOTIDE SEQUENCE [LARGE SCALE GENOMIC DNA]</scope>
    <source>
        <strain evidence="2">JCM 19239</strain>
    </source>
</reference>
<sequence length="100" mass="11481">MFFRVEDVPQQKAAKDALFQAGVSFGPDLNAFTFNEYTSYELAIDNVGMLNDALTWLAYVADAMHITQAMIEQEKGVVLGEMRLRRPDRYHTVKRFMIIC</sequence>
<evidence type="ECO:0000313" key="1">
    <source>
        <dbReference type="EMBL" id="GAL26249.1"/>
    </source>
</evidence>
<dbReference type="InterPro" id="IPR011249">
    <property type="entry name" value="Metalloenz_LuxS/M16"/>
</dbReference>
<keyword evidence="2" id="KW-1185">Reference proteome</keyword>